<comment type="caution">
    <text evidence="1">The sequence shown here is derived from an EMBL/GenBank/DDBJ whole genome shotgun (WGS) entry which is preliminary data.</text>
</comment>
<reference evidence="2" key="1">
    <citation type="journal article" date="2019" name="Int. J. Syst. Evol. Microbiol.">
        <title>The Global Catalogue of Microorganisms (GCM) 10K type strain sequencing project: providing services to taxonomists for standard genome sequencing and annotation.</title>
        <authorList>
            <consortium name="The Broad Institute Genomics Platform"/>
            <consortium name="The Broad Institute Genome Sequencing Center for Infectious Disease"/>
            <person name="Wu L."/>
            <person name="Ma J."/>
        </authorList>
    </citation>
    <scope>NUCLEOTIDE SEQUENCE [LARGE SCALE GENOMIC DNA]</scope>
    <source>
        <strain evidence="2">JCM 16928</strain>
    </source>
</reference>
<dbReference type="EMBL" id="BAABAA010000001">
    <property type="protein sequence ID" value="GAA3547424.1"/>
    <property type="molecule type" value="Genomic_DNA"/>
</dbReference>
<proteinExistence type="predicted"/>
<organism evidence="1 2">
    <name type="scientific">Kribbella ginsengisoli</name>
    <dbReference type="NCBI Taxonomy" id="363865"/>
    <lineage>
        <taxon>Bacteria</taxon>
        <taxon>Bacillati</taxon>
        <taxon>Actinomycetota</taxon>
        <taxon>Actinomycetes</taxon>
        <taxon>Propionibacteriales</taxon>
        <taxon>Kribbellaceae</taxon>
        <taxon>Kribbella</taxon>
    </lineage>
</organism>
<dbReference type="RefSeq" id="WP_344838498.1">
    <property type="nucleotide sequence ID" value="NZ_BAABAA010000001.1"/>
</dbReference>
<protein>
    <submittedName>
        <fullName evidence="1">Uncharacterized protein</fullName>
    </submittedName>
</protein>
<gene>
    <name evidence="1" type="ORF">GCM10022235_13920</name>
</gene>
<dbReference type="Proteomes" id="UP001501222">
    <property type="component" value="Unassembled WGS sequence"/>
</dbReference>
<accession>A0ABP6W811</accession>
<name>A0ABP6W811_9ACTN</name>
<evidence type="ECO:0000313" key="2">
    <source>
        <dbReference type="Proteomes" id="UP001501222"/>
    </source>
</evidence>
<sequence>MNAFDDDDELMAQLSRLAGELDAVPEHVMAAARAAILTRDLDSELAELVADSSATEAELEFELVRGGAVDLDRLLSFDSGELQVELEVVRDGDELTLIGQVIGTAPVDCSLEYGDSRRVALPTDELGRFLVDGLSGGPLRVRCRSATGASVTTAWVMV</sequence>
<evidence type="ECO:0000313" key="1">
    <source>
        <dbReference type="EMBL" id="GAA3547424.1"/>
    </source>
</evidence>
<keyword evidence="2" id="KW-1185">Reference proteome</keyword>